<dbReference type="RefSeq" id="XP_014681180.1">
    <property type="nucleotide sequence ID" value="XM_014825694.1"/>
</dbReference>
<feature type="region of interest" description="Disordered" evidence="5">
    <location>
        <begin position="340"/>
        <end position="397"/>
    </location>
</feature>
<feature type="domain" description="RH1" evidence="6">
    <location>
        <begin position="1"/>
        <end position="85"/>
    </location>
</feature>
<keyword evidence="2" id="KW-0653">Protein transport</keyword>
<dbReference type="SUPFAM" id="SSF161256">
    <property type="entry name" value="RILP dimerisation region"/>
    <property type="match status" value="1"/>
</dbReference>
<evidence type="ECO:0000256" key="1">
    <source>
        <dbReference type="ARBA" id="ARBA00022448"/>
    </source>
</evidence>
<feature type="coiled-coil region" evidence="4">
    <location>
        <begin position="44"/>
        <end position="78"/>
    </location>
</feature>
<keyword evidence="3 4" id="KW-0175">Coiled coil</keyword>
<evidence type="ECO:0000259" key="6">
    <source>
        <dbReference type="PROSITE" id="PS51776"/>
    </source>
</evidence>
<dbReference type="InterPro" id="IPR021563">
    <property type="entry name" value="RILP_dimer"/>
</dbReference>
<keyword evidence="1" id="KW-0813">Transport</keyword>
<evidence type="ECO:0000256" key="5">
    <source>
        <dbReference type="SAM" id="MobiDB-lite"/>
    </source>
</evidence>
<evidence type="ECO:0000259" key="7">
    <source>
        <dbReference type="PROSITE" id="PS51777"/>
    </source>
</evidence>
<name>A0ABM1F9Q9_PRICU</name>
<evidence type="ECO:0000313" key="8">
    <source>
        <dbReference type="Proteomes" id="UP000695022"/>
    </source>
</evidence>
<evidence type="ECO:0000313" key="9">
    <source>
        <dbReference type="RefSeq" id="XP_014681180.1"/>
    </source>
</evidence>
<feature type="domain" description="RH2" evidence="7">
    <location>
        <begin position="258"/>
        <end position="328"/>
    </location>
</feature>
<feature type="coiled-coil region" evidence="4">
    <location>
        <begin position="104"/>
        <end position="183"/>
    </location>
</feature>
<dbReference type="Pfam" id="PF11461">
    <property type="entry name" value="RILP"/>
    <property type="match status" value="1"/>
</dbReference>
<dbReference type="InterPro" id="IPR034743">
    <property type="entry name" value="RH1"/>
</dbReference>
<keyword evidence="8" id="KW-1185">Reference proteome</keyword>
<dbReference type="Proteomes" id="UP000695022">
    <property type="component" value="Unplaced"/>
</dbReference>
<feature type="compositionally biased region" description="Low complexity" evidence="5">
    <location>
        <begin position="354"/>
        <end position="379"/>
    </location>
</feature>
<dbReference type="Gene3D" id="6.10.230.10">
    <property type="match status" value="1"/>
</dbReference>
<proteinExistence type="predicted"/>
<gene>
    <name evidence="9" type="primary">LOC106821045</name>
</gene>
<dbReference type="PROSITE" id="PS51776">
    <property type="entry name" value="RH1"/>
    <property type="match status" value="1"/>
</dbReference>
<protein>
    <submittedName>
        <fullName evidence="9">RILP-like protein 1 isoform X2</fullName>
    </submittedName>
</protein>
<dbReference type="InterPro" id="IPR034744">
    <property type="entry name" value="RH2"/>
</dbReference>
<evidence type="ECO:0000256" key="4">
    <source>
        <dbReference type="SAM" id="Coils"/>
    </source>
</evidence>
<sequence length="397" mass="45763">MDFENVADITVVDVYESAAAIGKEFEKIIELYGSEAITDLMPKVIRVLEQLEALAQRNERENAQIGELQITVQKLESEKVDKIAERLKYEMEMEQMEESWKLETTELMQTIRRLQEENKRLSIELAETEGEESQKPVETILNEQEWTMVTKLKDSVEKQREQLRQLEKALSQKSQDVESIEAHVDRVTKVCRDLRRKNRLVQKHGRMAVEEKADLEAQLQDKLQQINRLKGKLGITVEEISTPDLEGKMLIDLKDPDRPRFTLNELRQILWERNELKSKLMEMEEELEQYRPCSLADDLYEGDAQGPINKEPLEKLYPMRYQKSGIKRFFRFFFGEESPFTSAKSSPVHQPRAIGIRSSSSPEPRSQGSKPSSRSGSPSGVPPASPEDQEVPAGNEQ</sequence>
<organism evidence="8 9">
    <name type="scientific">Priapulus caudatus</name>
    <name type="common">Priapulid worm</name>
    <dbReference type="NCBI Taxonomy" id="37621"/>
    <lineage>
        <taxon>Eukaryota</taxon>
        <taxon>Metazoa</taxon>
        <taxon>Ecdysozoa</taxon>
        <taxon>Scalidophora</taxon>
        <taxon>Priapulida</taxon>
        <taxon>Priapulimorpha</taxon>
        <taxon>Priapulimorphida</taxon>
        <taxon>Priapulidae</taxon>
        <taxon>Priapulus</taxon>
    </lineage>
</organism>
<dbReference type="GeneID" id="106821045"/>
<dbReference type="Pfam" id="PF09744">
    <property type="entry name" value="RH1"/>
    <property type="match status" value="1"/>
</dbReference>
<accession>A0ABM1F9Q9</accession>
<dbReference type="InterPro" id="IPR051241">
    <property type="entry name" value="DZIP_RILPL"/>
</dbReference>
<dbReference type="CDD" id="cd14445">
    <property type="entry name" value="RILP-like"/>
    <property type="match status" value="1"/>
</dbReference>
<dbReference type="PROSITE" id="PS51777">
    <property type="entry name" value="RH2"/>
    <property type="match status" value="1"/>
</dbReference>
<evidence type="ECO:0000256" key="3">
    <source>
        <dbReference type="ARBA" id="ARBA00023054"/>
    </source>
</evidence>
<dbReference type="Gene3D" id="1.20.58.1770">
    <property type="match status" value="1"/>
</dbReference>
<dbReference type="PANTHER" id="PTHR21502:SF4">
    <property type="entry name" value="RILP-LIKE PROTEIN HOMOLOG"/>
    <property type="match status" value="1"/>
</dbReference>
<evidence type="ECO:0000256" key="2">
    <source>
        <dbReference type="ARBA" id="ARBA00022927"/>
    </source>
</evidence>
<reference evidence="9" key="1">
    <citation type="submission" date="2025-08" db="UniProtKB">
        <authorList>
            <consortium name="RefSeq"/>
        </authorList>
    </citation>
    <scope>IDENTIFICATION</scope>
</reference>
<dbReference type="PANTHER" id="PTHR21502">
    <property type="entry name" value="ZINC FINGER PROTEIN DZIP1"/>
    <property type="match status" value="1"/>
</dbReference>